<dbReference type="InterPro" id="IPR038248">
    <property type="entry name" value="Dicer_dimer_sf"/>
</dbReference>
<evidence type="ECO:0000256" key="16">
    <source>
        <dbReference type="SAM" id="MobiDB-lite"/>
    </source>
</evidence>
<comment type="cofactor">
    <cofactor evidence="2">
        <name>Mg(2+)</name>
        <dbReference type="ChEBI" id="CHEBI:18420"/>
    </cofactor>
</comment>
<dbReference type="GO" id="GO:0050688">
    <property type="term" value="P:regulation of defense response to virus"/>
    <property type="evidence" value="ECO:0007669"/>
    <property type="project" value="UniProtKB-KW"/>
</dbReference>
<dbReference type="InterPro" id="IPR000999">
    <property type="entry name" value="RNase_III_dom"/>
</dbReference>
<feature type="domain" description="RNase III" evidence="17">
    <location>
        <begin position="965"/>
        <end position="1108"/>
    </location>
</feature>
<name>A0A179UPT5_BLAGS</name>
<dbReference type="GO" id="GO:0046872">
    <property type="term" value="F:metal ion binding"/>
    <property type="evidence" value="ECO:0007669"/>
    <property type="project" value="UniProtKB-KW"/>
</dbReference>
<evidence type="ECO:0000256" key="1">
    <source>
        <dbReference type="ARBA" id="ARBA00001936"/>
    </source>
</evidence>
<evidence type="ECO:0000259" key="19">
    <source>
        <dbReference type="PROSITE" id="PS51194"/>
    </source>
</evidence>
<dbReference type="EMBL" id="GG657458">
    <property type="protein sequence ID" value="OAT10024.1"/>
    <property type="molecule type" value="Genomic_DNA"/>
</dbReference>
<dbReference type="GO" id="GO:0005737">
    <property type="term" value="C:cytoplasm"/>
    <property type="evidence" value="ECO:0007669"/>
    <property type="project" value="TreeGrafter"/>
</dbReference>
<dbReference type="SUPFAM" id="SSF69065">
    <property type="entry name" value="RNase III domain-like"/>
    <property type="match status" value="2"/>
</dbReference>
<dbReference type="Gene3D" id="3.40.50.300">
    <property type="entry name" value="P-loop containing nucleotide triphosphate hydrolases"/>
    <property type="match status" value="2"/>
</dbReference>
<evidence type="ECO:0000259" key="20">
    <source>
        <dbReference type="PROSITE" id="PS51327"/>
    </source>
</evidence>
<feature type="domain" description="Helicase ATP-binding" evidence="18">
    <location>
        <begin position="54"/>
        <end position="235"/>
    </location>
</feature>
<comment type="function">
    <text evidence="14">Dicer-like endonuclease involved in cleaving double-stranded RNA in the RNA interference (RNAi) pathway. Produces 21 to 25 bp dsRNAs (siRNAs) which target the selective destruction of homologous RNAs leading to sequence-specific suppression of gene expression, called post-transcriptional gene silencing (PTGS). Part of a broad host defense response against viral infection and transposons.</text>
</comment>
<keyword evidence="4" id="KW-0479">Metal-binding</keyword>
<comment type="cofactor">
    <cofactor evidence="1">
        <name>Mn(2+)</name>
        <dbReference type="ChEBI" id="CHEBI:29035"/>
    </cofactor>
</comment>
<feature type="domain" description="Dicer dsRNA-binding fold" evidence="20">
    <location>
        <begin position="598"/>
        <end position="692"/>
    </location>
</feature>
<dbReference type="PROSITE" id="PS50142">
    <property type="entry name" value="RNASE_3_2"/>
    <property type="match status" value="2"/>
</dbReference>
<accession>A0A179UPT5</accession>
<dbReference type="Pfam" id="PF00271">
    <property type="entry name" value="Helicase_C"/>
    <property type="match status" value="1"/>
</dbReference>
<gene>
    <name evidence="21" type="ORF">BDBG_05708</name>
</gene>
<dbReference type="GO" id="GO:0003723">
    <property type="term" value="F:RNA binding"/>
    <property type="evidence" value="ECO:0007669"/>
    <property type="project" value="UniProtKB-UniRule"/>
</dbReference>
<dbReference type="FunFam" id="1.10.1520.10:FF:000032">
    <property type="entry name" value="Dicer-like protein 2"/>
    <property type="match status" value="1"/>
</dbReference>
<dbReference type="GO" id="GO:0005634">
    <property type="term" value="C:nucleus"/>
    <property type="evidence" value="ECO:0007669"/>
    <property type="project" value="TreeGrafter"/>
</dbReference>
<evidence type="ECO:0000256" key="11">
    <source>
        <dbReference type="ARBA" id="ARBA00022884"/>
    </source>
</evidence>
<dbReference type="Pfam" id="PF03368">
    <property type="entry name" value="Dicer_dimer"/>
    <property type="match status" value="1"/>
</dbReference>
<dbReference type="SMART" id="SM00535">
    <property type="entry name" value="RIBOc"/>
    <property type="match status" value="2"/>
</dbReference>
<evidence type="ECO:0000256" key="5">
    <source>
        <dbReference type="ARBA" id="ARBA00022737"/>
    </source>
</evidence>
<dbReference type="GO" id="GO:0051607">
    <property type="term" value="P:defense response to virus"/>
    <property type="evidence" value="ECO:0007669"/>
    <property type="project" value="UniProtKB-KW"/>
</dbReference>
<evidence type="ECO:0000256" key="2">
    <source>
        <dbReference type="ARBA" id="ARBA00001946"/>
    </source>
</evidence>
<evidence type="ECO:0000313" key="22">
    <source>
        <dbReference type="Proteomes" id="UP000002038"/>
    </source>
</evidence>
<dbReference type="SUPFAM" id="SSF52540">
    <property type="entry name" value="P-loop containing nucleoside triphosphate hydrolases"/>
    <property type="match status" value="1"/>
</dbReference>
<keyword evidence="9" id="KW-0067">ATP-binding</keyword>
<dbReference type="Proteomes" id="UP000002038">
    <property type="component" value="Unassembled WGS sequence"/>
</dbReference>
<dbReference type="PROSITE" id="PS00517">
    <property type="entry name" value="RNASE_3_1"/>
    <property type="match status" value="1"/>
</dbReference>
<feature type="region of interest" description="Disordered" evidence="16">
    <location>
        <begin position="1456"/>
        <end position="1483"/>
    </location>
</feature>
<dbReference type="SMART" id="SM00490">
    <property type="entry name" value="HELICc"/>
    <property type="match status" value="1"/>
</dbReference>
<dbReference type="GO" id="GO:0004525">
    <property type="term" value="F:ribonuclease III activity"/>
    <property type="evidence" value="ECO:0007669"/>
    <property type="project" value="InterPro"/>
</dbReference>
<dbReference type="PANTHER" id="PTHR14950">
    <property type="entry name" value="DICER-RELATED"/>
    <property type="match status" value="1"/>
</dbReference>
<dbReference type="CDD" id="cd00593">
    <property type="entry name" value="RIBOc"/>
    <property type="match status" value="2"/>
</dbReference>
<dbReference type="PANTHER" id="PTHR14950:SF37">
    <property type="entry name" value="ENDORIBONUCLEASE DICER"/>
    <property type="match status" value="1"/>
</dbReference>
<dbReference type="GeneID" id="8504077"/>
<keyword evidence="8" id="KW-0347">Helicase</keyword>
<evidence type="ECO:0000256" key="8">
    <source>
        <dbReference type="ARBA" id="ARBA00022806"/>
    </source>
</evidence>
<evidence type="ECO:0000259" key="17">
    <source>
        <dbReference type="PROSITE" id="PS50142"/>
    </source>
</evidence>
<dbReference type="GO" id="GO:0005524">
    <property type="term" value="F:ATP binding"/>
    <property type="evidence" value="ECO:0007669"/>
    <property type="project" value="UniProtKB-KW"/>
</dbReference>
<evidence type="ECO:0000256" key="12">
    <source>
        <dbReference type="ARBA" id="ARBA00023118"/>
    </source>
</evidence>
<protein>
    <submittedName>
        <fullName evidence="21">Dicer-like protein 2</fullName>
    </submittedName>
</protein>
<dbReference type="GO" id="GO:0030422">
    <property type="term" value="P:siRNA processing"/>
    <property type="evidence" value="ECO:0007669"/>
    <property type="project" value="TreeGrafter"/>
</dbReference>
<dbReference type="CDD" id="cd18034">
    <property type="entry name" value="DEXHc_dicer"/>
    <property type="match status" value="1"/>
</dbReference>
<dbReference type="KEGG" id="bgh:BDBG_05708"/>
<dbReference type="InterPro" id="IPR036389">
    <property type="entry name" value="RNase_III_sf"/>
</dbReference>
<evidence type="ECO:0000256" key="15">
    <source>
        <dbReference type="PROSITE-ProRule" id="PRU00657"/>
    </source>
</evidence>
<evidence type="ECO:0000256" key="4">
    <source>
        <dbReference type="ARBA" id="ARBA00022723"/>
    </source>
</evidence>
<dbReference type="Gene3D" id="1.10.1520.10">
    <property type="entry name" value="Ribonuclease III domain"/>
    <property type="match status" value="2"/>
</dbReference>
<evidence type="ECO:0000256" key="7">
    <source>
        <dbReference type="ARBA" id="ARBA00022801"/>
    </source>
</evidence>
<keyword evidence="7" id="KW-0378">Hydrolase</keyword>
<keyword evidence="13" id="KW-0464">Manganese</keyword>
<dbReference type="Pfam" id="PF00270">
    <property type="entry name" value="DEAD"/>
    <property type="match status" value="1"/>
</dbReference>
<keyword evidence="12" id="KW-0051">Antiviral defense</keyword>
<dbReference type="OrthoDB" id="416741at2759"/>
<dbReference type="PROSITE" id="PS51194">
    <property type="entry name" value="HELICASE_CTER"/>
    <property type="match status" value="1"/>
</dbReference>
<evidence type="ECO:0000256" key="14">
    <source>
        <dbReference type="ARBA" id="ARBA00025403"/>
    </source>
</evidence>
<evidence type="ECO:0000256" key="13">
    <source>
        <dbReference type="ARBA" id="ARBA00023211"/>
    </source>
</evidence>
<dbReference type="InterPro" id="IPR027417">
    <property type="entry name" value="P-loop_NTPase"/>
</dbReference>
<evidence type="ECO:0000313" key="21">
    <source>
        <dbReference type="EMBL" id="OAT10024.1"/>
    </source>
</evidence>
<organism evidence="21 22">
    <name type="scientific">Blastomyces gilchristii (strain SLH14081)</name>
    <name type="common">Blastomyces dermatitidis</name>
    <dbReference type="NCBI Taxonomy" id="559298"/>
    <lineage>
        <taxon>Eukaryota</taxon>
        <taxon>Fungi</taxon>
        <taxon>Dikarya</taxon>
        <taxon>Ascomycota</taxon>
        <taxon>Pezizomycotina</taxon>
        <taxon>Eurotiomycetes</taxon>
        <taxon>Eurotiomycetidae</taxon>
        <taxon>Onygenales</taxon>
        <taxon>Ajellomycetaceae</taxon>
        <taxon>Blastomyces</taxon>
    </lineage>
</organism>
<feature type="domain" description="RNase III" evidence="17">
    <location>
        <begin position="1151"/>
        <end position="1334"/>
    </location>
</feature>
<evidence type="ECO:0000256" key="9">
    <source>
        <dbReference type="ARBA" id="ARBA00022840"/>
    </source>
</evidence>
<comment type="similarity">
    <text evidence="15">Belongs to the helicase family. Dicer subfamily.</text>
</comment>
<dbReference type="InterPro" id="IPR001650">
    <property type="entry name" value="Helicase_C-like"/>
</dbReference>
<evidence type="ECO:0000259" key="18">
    <source>
        <dbReference type="PROSITE" id="PS51192"/>
    </source>
</evidence>
<dbReference type="InterPro" id="IPR011545">
    <property type="entry name" value="DEAD/DEAH_box_helicase_dom"/>
</dbReference>
<dbReference type="Gene3D" id="3.30.160.380">
    <property type="entry name" value="Dicer dimerisation domain"/>
    <property type="match status" value="1"/>
</dbReference>
<keyword evidence="11 15" id="KW-0694">RNA-binding</keyword>
<dbReference type="InterPro" id="IPR005034">
    <property type="entry name" value="Dicer_dimerisation"/>
</dbReference>
<reference evidence="22" key="1">
    <citation type="journal article" date="2015" name="PLoS Genet.">
        <title>The dynamic genome and transcriptome of the human fungal pathogen Blastomyces and close relative Emmonsia.</title>
        <authorList>
            <person name="Munoz J.F."/>
            <person name="Gauthier G.M."/>
            <person name="Desjardins C.A."/>
            <person name="Gallo J.E."/>
            <person name="Holder J."/>
            <person name="Sullivan T.D."/>
            <person name="Marty A.J."/>
            <person name="Carmen J.C."/>
            <person name="Chen Z."/>
            <person name="Ding L."/>
            <person name="Gujja S."/>
            <person name="Magrini V."/>
            <person name="Misas E."/>
            <person name="Mitreva M."/>
            <person name="Priest M."/>
            <person name="Saif S."/>
            <person name="Whiston E.A."/>
            <person name="Young S."/>
            <person name="Zeng Q."/>
            <person name="Goldman W.E."/>
            <person name="Mardis E.R."/>
            <person name="Taylor J.W."/>
            <person name="McEwen J.G."/>
            <person name="Clay O.K."/>
            <person name="Klein B.S."/>
            <person name="Cuomo C.A."/>
        </authorList>
    </citation>
    <scope>NUCLEOTIDE SEQUENCE [LARGE SCALE GENOMIC DNA]</scope>
    <source>
        <strain evidence="22">SLH14081</strain>
    </source>
</reference>
<evidence type="ECO:0000256" key="3">
    <source>
        <dbReference type="ARBA" id="ARBA00022721"/>
    </source>
</evidence>
<dbReference type="PROSITE" id="PS51192">
    <property type="entry name" value="HELICASE_ATP_BIND_1"/>
    <property type="match status" value="1"/>
</dbReference>
<proteinExistence type="inferred from homology"/>
<dbReference type="PROSITE" id="PS51327">
    <property type="entry name" value="DICER_DSRBF"/>
    <property type="match status" value="1"/>
</dbReference>
<evidence type="ECO:0000256" key="10">
    <source>
        <dbReference type="ARBA" id="ARBA00022842"/>
    </source>
</evidence>
<keyword evidence="6" id="KW-0547">Nucleotide-binding</keyword>
<dbReference type="SMART" id="SM00487">
    <property type="entry name" value="DEXDc"/>
    <property type="match status" value="1"/>
</dbReference>
<evidence type="ECO:0000256" key="6">
    <source>
        <dbReference type="ARBA" id="ARBA00022741"/>
    </source>
</evidence>
<dbReference type="STRING" id="559298.A0A179UPT5"/>
<keyword evidence="5" id="KW-0677">Repeat</keyword>
<feature type="domain" description="Helicase C-terminal" evidence="19">
    <location>
        <begin position="402"/>
        <end position="587"/>
    </location>
</feature>
<dbReference type="GO" id="GO:0004386">
    <property type="term" value="F:helicase activity"/>
    <property type="evidence" value="ECO:0007669"/>
    <property type="project" value="UniProtKB-KW"/>
</dbReference>
<dbReference type="InterPro" id="IPR014001">
    <property type="entry name" value="Helicase_ATP-bd"/>
</dbReference>
<dbReference type="VEuPathDB" id="FungiDB:BDBG_05708"/>
<sequence>MPPPREGDRNGRERHRSLVESDNILADSELKNGMLENGCRSTPVFKPRAYQLEMLEASLRENIIIAMDTGSGKTQVAILRIRHELETCAAHKLVWFLAPTVALADQQHKSISQQLSAYQTRLLLGSDNVNYWSTKNIWDDILLNIRIVVSTPQVLLDAMTHGFVTMSRIALLVFDEAHHCAENEAPNILMQRFYHEQLQRTGTANDLPHILGLTASPITKVDPKYLMKIEHNLNSRCETPRIHREELMRYVHRPELCTVNFQVDVSVGSDILQSLHRIVETVDIEQDPWIKRLKQQKDRRSQNTLLNAMVKRKTFAISQMTKLRRQATNIHENLGAWAADAFISEVLKRLGAKRAKQSADHLGTLEREQENFVFETLSQLPIYPSKQYWDSEPDLVSSKANLLIDLLEKEHTSDFTGIIFAQQRSTVTMLAHLISKHPRLKDLIVPGAFLGDAGYADRTSTITELHNTKTQRGSIDDLRSGKKNLLVATSVLEEGIDVSACHLVVCFDAISNLRSFIQRRGRARKERSKFVIFLNGDDKSQEKKWNKMEDVMKSMYEEDMRRLENIWAIENIEEEADEKENEYLRIESTGALLTFENARPHLEHFCATLQCDFTDTRPVFLYSESEPGGMVTGKVILPNVLDPKFRVIRGSKWWRRERMAQRDAAFQAYVKLYREGLVNDNLLPIHWMPVEDPALEYSEKRPSLVKVAGRINPWAMIASHWETTKTFYQSQIEISSSSLRFPKMRLVLPIPLPCEISFTIFWNEKNTFTVCLKPLPSVHLRTSLIKYAADTTYTILSSVFAHRMLPESLDFSCLFLPDVELTGEAIMEWCSSVEGRIPASDAADYDAKSLMNLGLVRRLDKIRRPWTVERYRWMKRTYEDTQPDGIDGSSEVEEGEILHVEGTAWPKRTDFLHPVAHNDGSHLHHTAKKCYPARDCSIDKLPLEFSLFALLTPSIMHKVEIYLIAEQLNKTILKPVAFTDLSLVVTAISASVAREATNYQRIEFLGDSILKFHTTLQLSAANLVWHEGLLSRAKDNVVSNKRLSYAAVETGLDKFILVDVFTGAKWRPRYNKVHLESEEQGIPQREMTTKTLADVVEALLGAATIEGGETKTEKCLEIFLPEIRWMPFDDRINALYNSVPEAYENIRTSWFQEIESLLGYSFNKKVFLVQAFTHPSNPGSTTSSYQRLEFVGDAILDHIIVHHLFNSSRNLPHFDMHLMRTALANADFLAFLCIGMSTEQARSEVVESSKKNTVTSLTTRKVFLWQYMRHGTSWELAAAQQQTANQYQKLQADISEALEKSNTYPWTLLSRLRAQKFFSDLIESVLGAIFIDSHGSLDACTAFLERIGLMKFLRRMLVEESMDIMHPKQRLGQEVGRMKVRYETEHVVDEEEEVGGLGFWTCKVFVGDECVVEENEGVSLTEVEAKAAEAALAVIRARECVNTCVDVGVGGGADGDRGDVGVGANGDVDSDSDGDSDVLMALN</sequence>
<dbReference type="RefSeq" id="XP_031579122.1">
    <property type="nucleotide sequence ID" value="XM_031722278.1"/>
</dbReference>
<keyword evidence="10" id="KW-0460">Magnesium</keyword>
<dbReference type="Pfam" id="PF00636">
    <property type="entry name" value="Ribonuclease_3"/>
    <property type="match status" value="2"/>
</dbReference>
<keyword evidence="3" id="KW-0930">Antiviral protein</keyword>
<keyword evidence="22" id="KW-1185">Reference proteome</keyword>